<reference evidence="1" key="2">
    <citation type="journal article" date="2015" name="Data Brief">
        <title>Shoot transcriptome of the giant reed, Arundo donax.</title>
        <authorList>
            <person name="Barrero R.A."/>
            <person name="Guerrero F.D."/>
            <person name="Moolhuijzen P."/>
            <person name="Goolsby J.A."/>
            <person name="Tidwell J."/>
            <person name="Bellgard S.E."/>
            <person name="Bellgard M.I."/>
        </authorList>
    </citation>
    <scope>NUCLEOTIDE SEQUENCE</scope>
    <source>
        <tissue evidence="1">Shoot tissue taken approximately 20 cm above the soil surface</tissue>
    </source>
</reference>
<sequence length="36" mass="4011">MTTTGDQGPLMSAYMLSLMTSQRKRSKQSTHKASHI</sequence>
<proteinExistence type="predicted"/>
<reference evidence="1" key="1">
    <citation type="submission" date="2014-09" db="EMBL/GenBank/DDBJ databases">
        <authorList>
            <person name="Magalhaes I.L.F."/>
            <person name="Oliveira U."/>
            <person name="Santos F.R."/>
            <person name="Vidigal T.H.D.A."/>
            <person name="Brescovit A.D."/>
            <person name="Santos A.J."/>
        </authorList>
    </citation>
    <scope>NUCLEOTIDE SEQUENCE</scope>
    <source>
        <tissue evidence="1">Shoot tissue taken approximately 20 cm above the soil surface</tissue>
    </source>
</reference>
<name>A0A0A9HI84_ARUDO</name>
<protein>
    <submittedName>
        <fullName evidence="1">Uncharacterized protein</fullName>
    </submittedName>
</protein>
<organism evidence="1">
    <name type="scientific">Arundo donax</name>
    <name type="common">Giant reed</name>
    <name type="synonym">Donax arundinaceus</name>
    <dbReference type="NCBI Taxonomy" id="35708"/>
    <lineage>
        <taxon>Eukaryota</taxon>
        <taxon>Viridiplantae</taxon>
        <taxon>Streptophyta</taxon>
        <taxon>Embryophyta</taxon>
        <taxon>Tracheophyta</taxon>
        <taxon>Spermatophyta</taxon>
        <taxon>Magnoliopsida</taxon>
        <taxon>Liliopsida</taxon>
        <taxon>Poales</taxon>
        <taxon>Poaceae</taxon>
        <taxon>PACMAD clade</taxon>
        <taxon>Arundinoideae</taxon>
        <taxon>Arundineae</taxon>
        <taxon>Arundo</taxon>
    </lineage>
</organism>
<accession>A0A0A9HI84</accession>
<dbReference type="EMBL" id="GBRH01161006">
    <property type="protein sequence ID" value="JAE36890.1"/>
    <property type="molecule type" value="Transcribed_RNA"/>
</dbReference>
<evidence type="ECO:0000313" key="1">
    <source>
        <dbReference type="EMBL" id="JAE36890.1"/>
    </source>
</evidence>
<dbReference type="AlphaFoldDB" id="A0A0A9HI84"/>